<accession>A0A0H2YSZ1</accession>
<dbReference type="eggNOG" id="ENOG5033DXF">
    <property type="taxonomic scope" value="Bacteria"/>
</dbReference>
<evidence type="ECO:0000313" key="2">
    <source>
        <dbReference type="EMBL" id="ABG84151.1"/>
    </source>
</evidence>
<protein>
    <submittedName>
        <fullName evidence="2">Uncharacterized protein</fullName>
    </submittedName>
</protein>
<organism evidence="2 3">
    <name type="scientific">Clostridium perfringens (strain ATCC 13124 / DSM 756 / JCM 1290 / NCIMB 6125 / NCTC 8237 / Type A)</name>
    <dbReference type="NCBI Taxonomy" id="195103"/>
    <lineage>
        <taxon>Bacteria</taxon>
        <taxon>Bacillati</taxon>
        <taxon>Bacillota</taxon>
        <taxon>Clostridia</taxon>
        <taxon>Eubacteriales</taxon>
        <taxon>Clostridiaceae</taxon>
        <taxon>Clostridium</taxon>
    </lineage>
</organism>
<dbReference type="Proteomes" id="UP000001823">
    <property type="component" value="Chromosome"/>
</dbReference>
<dbReference type="EMBL" id="CP000246">
    <property type="protein sequence ID" value="ABG84151.1"/>
    <property type="molecule type" value="Genomic_DNA"/>
</dbReference>
<evidence type="ECO:0000313" key="3">
    <source>
        <dbReference type="Proteomes" id="UP000001823"/>
    </source>
</evidence>
<name>A0A0H2YSZ1_CLOP1</name>
<proteinExistence type="predicted"/>
<dbReference type="RefSeq" id="WP_003460293.1">
    <property type="nucleotide sequence ID" value="NC_008261.1"/>
</dbReference>
<dbReference type="KEGG" id="cpf:CPF_0957"/>
<reference evidence="2 3" key="1">
    <citation type="journal article" date="2006" name="Genome Res.">
        <title>Skewed genomic variability in strains of the toxigenic bacterial pathogen, Clostridium perfringens.</title>
        <authorList>
            <person name="Myers G.S."/>
            <person name="Rasko D.A."/>
            <person name="Cheung J.K."/>
            <person name="Ravel J."/>
            <person name="Seshadri R."/>
            <person name="Deboy R.T."/>
            <person name="Ren Q."/>
            <person name="Varga J."/>
            <person name="Awad M.M."/>
            <person name="Brinkac L.M."/>
            <person name="Daugherty S.C."/>
            <person name="Haft D.H."/>
            <person name="Dodson R.J."/>
            <person name="Madupu R."/>
            <person name="Nelson W.C."/>
            <person name="Rosovitz M.J."/>
            <person name="Sullivan S.A."/>
            <person name="Khouri H."/>
            <person name="Dimitrov G.I."/>
            <person name="Watkins K.L."/>
            <person name="Mulligan S."/>
            <person name="Benton J."/>
            <person name="Radune D."/>
            <person name="Fisher D.J."/>
            <person name="Atkins H.S."/>
            <person name="Hiscox T."/>
            <person name="Jost B.H."/>
            <person name="Billington S.J."/>
            <person name="Songer J.G."/>
            <person name="McClane B.A."/>
            <person name="Titball R.W."/>
            <person name="Rood J.I."/>
            <person name="Melville S.B."/>
            <person name="Paulsen I.T."/>
        </authorList>
    </citation>
    <scope>NUCLEOTIDE SEQUENCE [LARGE SCALE GENOMIC DNA]</scope>
    <source>
        <strain evidence="3">ATCC 13124 / DSM 756 / JCM 1290 / NCIMB 6125 / NCTC 8237 / S 107 / Type A</strain>
    </source>
</reference>
<dbReference type="STRING" id="195103.CPF_0957"/>
<gene>
    <name evidence="2" type="ordered locus">CPF_0957</name>
</gene>
<sequence>MKAIKENKVYTITESEQNFYKQQGYDIVNDEGEVIERGAGKSISYEEYIKLKDELDPLKDENYTLKQENEKLKEENKKLKAENKELKKS</sequence>
<dbReference type="Gene3D" id="1.20.5.340">
    <property type="match status" value="1"/>
</dbReference>
<dbReference type="AlphaFoldDB" id="A0A0H2YSZ1"/>
<dbReference type="HOGENOM" id="CLU_182847_1_0_9"/>
<dbReference type="PaxDb" id="195103-CPF_0957"/>
<keyword evidence="3" id="KW-1185">Reference proteome</keyword>
<evidence type="ECO:0000256" key="1">
    <source>
        <dbReference type="SAM" id="Coils"/>
    </source>
</evidence>
<keyword evidence="1" id="KW-0175">Coiled coil</keyword>
<feature type="coiled-coil region" evidence="1">
    <location>
        <begin position="55"/>
        <end position="89"/>
    </location>
</feature>